<dbReference type="AlphaFoldDB" id="A0A165DR36"/>
<gene>
    <name evidence="1" type="ORF">CALCODRAFT_420779</name>
</gene>
<dbReference type="OrthoDB" id="164951at2759"/>
<feature type="non-terminal residue" evidence="1">
    <location>
        <position position="103"/>
    </location>
</feature>
<evidence type="ECO:0000313" key="2">
    <source>
        <dbReference type="Proteomes" id="UP000076842"/>
    </source>
</evidence>
<name>A0A165DR36_9BASI</name>
<evidence type="ECO:0000313" key="1">
    <source>
        <dbReference type="EMBL" id="KZT53354.1"/>
    </source>
</evidence>
<dbReference type="Proteomes" id="UP000076842">
    <property type="component" value="Unassembled WGS sequence"/>
</dbReference>
<dbReference type="EMBL" id="KV424040">
    <property type="protein sequence ID" value="KZT53354.1"/>
    <property type="molecule type" value="Genomic_DNA"/>
</dbReference>
<reference evidence="1 2" key="1">
    <citation type="journal article" date="2016" name="Mol. Biol. Evol.">
        <title>Comparative Genomics of Early-Diverging Mushroom-Forming Fungi Provides Insights into the Origins of Lignocellulose Decay Capabilities.</title>
        <authorList>
            <person name="Nagy L.G."/>
            <person name="Riley R."/>
            <person name="Tritt A."/>
            <person name="Adam C."/>
            <person name="Daum C."/>
            <person name="Floudas D."/>
            <person name="Sun H."/>
            <person name="Yadav J.S."/>
            <person name="Pangilinan J."/>
            <person name="Larsson K.H."/>
            <person name="Matsuura K."/>
            <person name="Barry K."/>
            <person name="Labutti K."/>
            <person name="Kuo R."/>
            <person name="Ohm R.A."/>
            <person name="Bhattacharya S.S."/>
            <person name="Shirouzu T."/>
            <person name="Yoshinaga Y."/>
            <person name="Martin F.M."/>
            <person name="Grigoriev I.V."/>
            <person name="Hibbett D.S."/>
        </authorList>
    </citation>
    <scope>NUCLEOTIDE SEQUENCE [LARGE SCALE GENOMIC DNA]</scope>
    <source>
        <strain evidence="1 2">HHB12733</strain>
    </source>
</reference>
<organism evidence="1 2">
    <name type="scientific">Calocera cornea HHB12733</name>
    <dbReference type="NCBI Taxonomy" id="1353952"/>
    <lineage>
        <taxon>Eukaryota</taxon>
        <taxon>Fungi</taxon>
        <taxon>Dikarya</taxon>
        <taxon>Basidiomycota</taxon>
        <taxon>Agaricomycotina</taxon>
        <taxon>Dacrymycetes</taxon>
        <taxon>Dacrymycetales</taxon>
        <taxon>Dacrymycetaceae</taxon>
        <taxon>Calocera</taxon>
    </lineage>
</organism>
<keyword evidence="2" id="KW-1185">Reference proteome</keyword>
<feature type="non-terminal residue" evidence="1">
    <location>
        <position position="1"/>
    </location>
</feature>
<accession>A0A165DR36</accession>
<dbReference type="InParanoid" id="A0A165DR36"/>
<proteinExistence type="predicted"/>
<sequence length="103" mass="12362">RTHSLAMSLQWLETMIQWSETVVPRIDLELPLKLPDDIRKRKEMCSHLFMRAFSVGSWTLWTRSAELTQLRWQDIELGLVDDTTPPHRLPYFTVRLRNRKGWQ</sequence>
<dbReference type="STRING" id="1353952.A0A165DR36"/>
<protein>
    <submittedName>
        <fullName evidence="1">Uncharacterized protein</fullName>
    </submittedName>
</protein>